<gene>
    <name evidence="9" type="ORF">B2J93_3442</name>
</gene>
<sequence>MVPYSLMFRLYTATRPAQGRWQANSIRSRVTRKRSFHRSSVLRCTGNPLPTEFETDPQPAELSETLEQLLPAKEAQEGLQREERSRKNDLSLGTEQRARRKHSKGVTITEDYSVPGSKLRATRARTKAQEGADNTVIDPKARATRTKKKAQDREDKTLEGPNPRTSRKKAQEGTEDVETKFPAQVTPKQASSEGEHDSPNDLIKDEKHKHGKTHSPETSIVLTHNDYETINQIIAAIKKKKLLNRGGRVPVLSSGKSEAKPRSIVDDEKSRRDGARPCQKPEDPAKDITRYLRWGMGKTRKDGRTGADKKRMNIISEEACDDIIKRLKPSLEKHQGCDIIDISPGAGVWSKKVHEMLKPRTHILLEPDKIYEPLLEPLVDTPGSTYKLVPKSGLIWGHLENVMSSGLLPFQVPLERGDPRLDQPNDTLLVLANIAYHPKRPYKGFSSIAQMVMYQFVASIRAHSLFQKYGLVRMLVWTNDDEKSNIGLGRSMSCRSKAAIETGILCKKFEEVASSTVNTSSWSRETRFDVESARRVVEKMKRNGIKAPLGRESELMKRLAGNEPVDYSVPDRGYTQTEEFAKKLEVLRRAYESKAMDQMEDGATLYNHMKSMKHQKSSNENSYRILFDLGNQYAEILAAQKNLSETAASPTSPQRDALDNRVRAWENAVAALSVENREHLYNNIQNYLAISSDPPLLLWDQREYEPLKLHPHEFWPRREMCLVDIHPKALWPVLRANQDHFDILEYLLSSLFTSPLQSVKHGLKGLLPGAYEWLSEECKTLKDCRKGGNPDLDKLAVRMMTEEMLEDLVETWIRWPWKPSKYEMLSRMGTIAYNPDVDPGEKLGSGGI</sequence>
<keyword evidence="6" id="KW-0694">RNA-binding</keyword>
<evidence type="ECO:0000256" key="3">
    <source>
        <dbReference type="ARBA" id="ARBA00022603"/>
    </source>
</evidence>
<dbReference type="SUPFAM" id="SSF53335">
    <property type="entry name" value="S-adenosyl-L-methionine-dependent methyltransferases"/>
    <property type="match status" value="1"/>
</dbReference>
<accession>A0A218Z525</accession>
<feature type="compositionally biased region" description="Basic and acidic residues" evidence="8">
    <location>
        <begin position="149"/>
        <end position="158"/>
    </location>
</feature>
<dbReference type="GO" id="GO:0008168">
    <property type="term" value="F:methyltransferase activity"/>
    <property type="evidence" value="ECO:0007669"/>
    <property type="project" value="UniProtKB-KW"/>
</dbReference>
<feature type="compositionally biased region" description="Basic and acidic residues" evidence="8">
    <location>
        <begin position="193"/>
        <end position="208"/>
    </location>
</feature>
<name>A0A218Z525_9HELO</name>
<dbReference type="GO" id="GO:0005759">
    <property type="term" value="C:mitochondrial matrix"/>
    <property type="evidence" value="ECO:0007669"/>
    <property type="project" value="TreeGrafter"/>
</dbReference>
<dbReference type="Gene3D" id="3.40.50.150">
    <property type="entry name" value="Vaccinia Virus protein VP39"/>
    <property type="match status" value="1"/>
</dbReference>
<keyword evidence="3" id="KW-0489">Methyltransferase</keyword>
<dbReference type="InterPro" id="IPR029063">
    <property type="entry name" value="SAM-dependent_MTases_sf"/>
</dbReference>
<dbReference type="InterPro" id="IPR023165">
    <property type="entry name" value="rRNA_Ade_diMease-like_C"/>
</dbReference>
<feature type="compositionally biased region" description="Basic and acidic residues" evidence="8">
    <location>
        <begin position="75"/>
        <end position="89"/>
    </location>
</feature>
<evidence type="ECO:0000313" key="10">
    <source>
        <dbReference type="Proteomes" id="UP000242519"/>
    </source>
</evidence>
<dbReference type="PANTHER" id="PTHR11727:SF17">
    <property type="entry name" value="DIMETHYLADENOSINE TRANSFERASE 1, MITOCHONDRIAL"/>
    <property type="match status" value="1"/>
</dbReference>
<keyword evidence="5" id="KW-0949">S-adenosyl-L-methionine</keyword>
<dbReference type="InterPro" id="IPR001737">
    <property type="entry name" value="KsgA/Erm"/>
</dbReference>
<evidence type="ECO:0000313" key="9">
    <source>
        <dbReference type="EMBL" id="OWP02862.1"/>
    </source>
</evidence>
<dbReference type="AlphaFoldDB" id="A0A218Z525"/>
<dbReference type="OrthoDB" id="16079at2759"/>
<reference evidence="9 10" key="1">
    <citation type="submission" date="2017-04" db="EMBL/GenBank/DDBJ databases">
        <title>Draft genome sequence of Marssonina coronaria NL1: causal agent of apple blotch.</title>
        <authorList>
            <person name="Cheng Q."/>
        </authorList>
    </citation>
    <scope>NUCLEOTIDE SEQUENCE [LARGE SCALE GENOMIC DNA]</scope>
    <source>
        <strain evidence="9 10">NL1</strain>
    </source>
</reference>
<dbReference type="GO" id="GO:0006391">
    <property type="term" value="P:transcription initiation at mitochondrial promoter"/>
    <property type="evidence" value="ECO:0007669"/>
    <property type="project" value="TreeGrafter"/>
</dbReference>
<dbReference type="GO" id="GO:0003723">
    <property type="term" value="F:RNA binding"/>
    <property type="evidence" value="ECO:0007669"/>
    <property type="project" value="UniProtKB-KW"/>
</dbReference>
<evidence type="ECO:0000256" key="4">
    <source>
        <dbReference type="ARBA" id="ARBA00022679"/>
    </source>
</evidence>
<evidence type="ECO:0000256" key="7">
    <source>
        <dbReference type="ARBA" id="ARBA00024915"/>
    </source>
</evidence>
<evidence type="ECO:0000256" key="2">
    <source>
        <dbReference type="ARBA" id="ARBA00013836"/>
    </source>
</evidence>
<comment type="function">
    <text evidence="7">Mitochondrial transcription factor that confers selective promoter recognition on the core subunit of the yeast mitochondrial RNA polymerase. Interacts with DNA in a non-specific manner.</text>
</comment>
<evidence type="ECO:0000256" key="5">
    <source>
        <dbReference type="ARBA" id="ARBA00022691"/>
    </source>
</evidence>
<comment type="caution">
    <text evidence="9">The sequence shown here is derived from an EMBL/GenBank/DDBJ whole genome shotgun (WGS) entry which is preliminary data.</text>
</comment>
<organism evidence="9 10">
    <name type="scientific">Diplocarpon coronariae</name>
    <dbReference type="NCBI Taxonomy" id="2795749"/>
    <lineage>
        <taxon>Eukaryota</taxon>
        <taxon>Fungi</taxon>
        <taxon>Dikarya</taxon>
        <taxon>Ascomycota</taxon>
        <taxon>Pezizomycotina</taxon>
        <taxon>Leotiomycetes</taxon>
        <taxon>Helotiales</taxon>
        <taxon>Drepanopezizaceae</taxon>
        <taxon>Diplocarpon</taxon>
    </lineage>
</organism>
<feature type="region of interest" description="Disordered" evidence="8">
    <location>
        <begin position="75"/>
        <end position="220"/>
    </location>
</feature>
<dbReference type="InParanoid" id="A0A218Z525"/>
<dbReference type="PANTHER" id="PTHR11727">
    <property type="entry name" value="DIMETHYLADENOSINE TRANSFERASE"/>
    <property type="match status" value="1"/>
</dbReference>
<proteinExistence type="predicted"/>
<dbReference type="EMBL" id="MZNU01000204">
    <property type="protein sequence ID" value="OWP02862.1"/>
    <property type="molecule type" value="Genomic_DNA"/>
</dbReference>
<feature type="compositionally biased region" description="Basic and acidic residues" evidence="8">
    <location>
        <begin position="257"/>
        <end position="285"/>
    </location>
</feature>
<feature type="region of interest" description="Disordered" evidence="8">
    <location>
        <begin position="248"/>
        <end position="285"/>
    </location>
</feature>
<keyword evidence="10" id="KW-1185">Reference proteome</keyword>
<keyword evidence="4" id="KW-0808">Transferase</keyword>
<dbReference type="Gene3D" id="1.10.8.100">
    <property type="entry name" value="Ribosomal RNA adenine dimethylase-like, domain 2"/>
    <property type="match status" value="1"/>
</dbReference>
<dbReference type="GO" id="GO:0034245">
    <property type="term" value="C:mitochondrial DNA-directed RNA polymerase complex"/>
    <property type="evidence" value="ECO:0007669"/>
    <property type="project" value="TreeGrafter"/>
</dbReference>
<dbReference type="Proteomes" id="UP000242519">
    <property type="component" value="Unassembled WGS sequence"/>
</dbReference>
<evidence type="ECO:0000256" key="1">
    <source>
        <dbReference type="ARBA" id="ARBA00004173"/>
    </source>
</evidence>
<dbReference type="GO" id="GO:0032259">
    <property type="term" value="P:methylation"/>
    <property type="evidence" value="ECO:0007669"/>
    <property type="project" value="UniProtKB-KW"/>
</dbReference>
<dbReference type="GO" id="GO:0034246">
    <property type="term" value="F:mitochondrial transcription factor activity"/>
    <property type="evidence" value="ECO:0007669"/>
    <property type="project" value="TreeGrafter"/>
</dbReference>
<evidence type="ECO:0000256" key="8">
    <source>
        <dbReference type="SAM" id="MobiDB-lite"/>
    </source>
</evidence>
<evidence type="ECO:0000256" key="6">
    <source>
        <dbReference type="ARBA" id="ARBA00022884"/>
    </source>
</evidence>
<protein>
    <recommendedName>
        <fullName evidence="2">Mitochondrial transcription factor 1</fullName>
    </recommendedName>
</protein>
<comment type="subcellular location">
    <subcellularLocation>
        <location evidence="1">Mitochondrion</location>
    </subcellularLocation>
</comment>